<dbReference type="Gene3D" id="1.20.58.1180">
    <property type="match status" value="1"/>
</dbReference>
<evidence type="ECO:0000256" key="2">
    <source>
        <dbReference type="SAM" id="MobiDB-lite"/>
    </source>
</evidence>
<dbReference type="OrthoDB" id="2153661at2759"/>
<dbReference type="eggNOG" id="KOG3346">
    <property type="taxonomic scope" value="Eukaryota"/>
</dbReference>
<proteinExistence type="predicted"/>
<dbReference type="EMBL" id="GL377310">
    <property type="protein sequence ID" value="EFI94125.1"/>
    <property type="molecule type" value="Genomic_DNA"/>
</dbReference>
<dbReference type="HOGENOM" id="CLU_1334740_0_0_1"/>
<gene>
    <name evidence="3" type="ORF">SCHCODRAFT_70088</name>
</gene>
<feature type="region of interest" description="Disordered" evidence="2">
    <location>
        <begin position="151"/>
        <end position="170"/>
    </location>
</feature>
<evidence type="ECO:0000313" key="3">
    <source>
        <dbReference type="EMBL" id="EFI94125.1"/>
    </source>
</evidence>
<evidence type="ECO:0000256" key="1">
    <source>
        <dbReference type="SAM" id="Coils"/>
    </source>
</evidence>
<dbReference type="KEGG" id="scm:SCHCO_01103330"/>
<feature type="coiled-coil region" evidence="1">
    <location>
        <begin position="8"/>
        <end position="66"/>
    </location>
</feature>
<feature type="non-terminal residue" evidence="3">
    <location>
        <position position="206"/>
    </location>
</feature>
<dbReference type="InterPro" id="IPR036610">
    <property type="entry name" value="PEBP-like_sf"/>
</dbReference>
<dbReference type="InParanoid" id="D8QE89"/>
<organism evidence="4">
    <name type="scientific">Schizophyllum commune (strain H4-8 / FGSC 9210)</name>
    <name type="common">Split gill fungus</name>
    <dbReference type="NCBI Taxonomy" id="578458"/>
    <lineage>
        <taxon>Eukaryota</taxon>
        <taxon>Fungi</taxon>
        <taxon>Dikarya</taxon>
        <taxon>Basidiomycota</taxon>
        <taxon>Agaricomycotina</taxon>
        <taxon>Agaricomycetes</taxon>
        <taxon>Agaricomycetidae</taxon>
        <taxon>Agaricales</taxon>
        <taxon>Schizophyllaceae</taxon>
        <taxon>Schizophyllum</taxon>
    </lineage>
</organism>
<keyword evidence="1" id="KW-0175">Coiled coil</keyword>
<dbReference type="Proteomes" id="UP000007431">
    <property type="component" value="Unassembled WGS sequence"/>
</dbReference>
<dbReference type="VEuPathDB" id="FungiDB:SCHCODRAFT_01103330"/>
<dbReference type="Gene3D" id="3.90.280.10">
    <property type="entry name" value="PEBP-like"/>
    <property type="match status" value="1"/>
</dbReference>
<dbReference type="STRING" id="578458.D8QE89"/>
<dbReference type="SUPFAM" id="SSF49777">
    <property type="entry name" value="PEBP-like"/>
    <property type="match status" value="1"/>
</dbReference>
<evidence type="ECO:0000313" key="4">
    <source>
        <dbReference type="Proteomes" id="UP000007431"/>
    </source>
</evidence>
<dbReference type="AlphaFoldDB" id="D8QE89"/>
<reference evidence="3 4" key="1">
    <citation type="journal article" date="2010" name="Nat. Biotechnol.">
        <title>Genome sequence of the model mushroom Schizophyllum commune.</title>
        <authorList>
            <person name="Ohm R.A."/>
            <person name="de Jong J.F."/>
            <person name="Lugones L.G."/>
            <person name="Aerts A."/>
            <person name="Kothe E."/>
            <person name="Stajich J.E."/>
            <person name="de Vries R.P."/>
            <person name="Record E."/>
            <person name="Levasseur A."/>
            <person name="Baker S.E."/>
            <person name="Bartholomew K.A."/>
            <person name="Coutinho P.M."/>
            <person name="Erdmann S."/>
            <person name="Fowler T.J."/>
            <person name="Gathman A.C."/>
            <person name="Lombard V."/>
            <person name="Henrissat B."/>
            <person name="Knabe N."/>
            <person name="Kuees U."/>
            <person name="Lilly W.W."/>
            <person name="Lindquist E."/>
            <person name="Lucas S."/>
            <person name="Magnuson J.K."/>
            <person name="Piumi F."/>
            <person name="Raudaskoski M."/>
            <person name="Salamov A."/>
            <person name="Schmutz J."/>
            <person name="Schwarze F.W.M.R."/>
            <person name="vanKuyk P.A."/>
            <person name="Horton J.S."/>
            <person name="Grigoriev I.V."/>
            <person name="Woesten H.A.B."/>
        </authorList>
    </citation>
    <scope>NUCLEOTIDE SEQUENCE [LARGE SCALE GENOMIC DNA]</scope>
    <source>
        <strain evidence="4">H4-8 / FGSC 9210</strain>
    </source>
</reference>
<dbReference type="GeneID" id="9590588"/>
<accession>D8QE89</accession>
<keyword evidence="4" id="KW-1185">Reference proteome</keyword>
<sequence length="206" mass="23069">MPVYDLALRLIEEDSQAIKNEVAQARKEVEALAQEVNGLNATAEGYEAKARQLEEKRRHLEVLEVQSEVNLPSVRYAVETGKADLTKPSHRKILENKWRNEGDLDLLMERIYQMNIVPDVVPALHPSINLKCNFVTPESAKRRSYAAEVQAAKDKGVEPPAKTPKSRAPVDAGAYLSPAQTIDPPTLYADVFHPDTRLYTLLMVDP</sequence>
<name>D8QE89_SCHCM</name>
<protein>
    <submittedName>
        <fullName evidence="3">Uncharacterized protein</fullName>
    </submittedName>
</protein>